<keyword evidence="1" id="KW-0378">Hydrolase</keyword>
<accession>A0AAU7TRB0</accession>
<sequence length="44" mass="4885">MTFSIAGGPIVDFAHQESLLDAITRRLRSGWRSLMDTLNQPGQP</sequence>
<dbReference type="EMBL" id="CP158292">
    <property type="protein sequence ID" value="XBV43254.1"/>
    <property type="molecule type" value="Genomic_DNA"/>
</dbReference>
<protein>
    <submittedName>
        <fullName evidence="1">Protease FtsH-inhibitory lysogeny factor CIII</fullName>
    </submittedName>
</protein>
<reference evidence="1" key="1">
    <citation type="submission" date="2024-06" db="EMBL/GenBank/DDBJ databases">
        <title>Multiomics insights into the TNT degradation mechanism by Pantoea sp. BJ2 isolated from an ammunition destruction site.</title>
        <authorList>
            <person name="Luo J."/>
        </authorList>
    </citation>
    <scope>NUCLEOTIDE SEQUENCE</scope>
    <source>
        <strain evidence="1">BJ2</strain>
    </source>
</reference>
<evidence type="ECO:0000313" key="1">
    <source>
        <dbReference type="EMBL" id="XBV43254.1"/>
    </source>
</evidence>
<dbReference type="PRINTS" id="PR00936">
    <property type="entry name" value="BPLRPCIII"/>
</dbReference>
<dbReference type="InterPro" id="IPR013056">
    <property type="entry name" value="Phage_lambda_CIII"/>
</dbReference>
<dbReference type="GO" id="GO:0006508">
    <property type="term" value="P:proteolysis"/>
    <property type="evidence" value="ECO:0007669"/>
    <property type="project" value="UniProtKB-KW"/>
</dbReference>
<dbReference type="AlphaFoldDB" id="A0AAU7TRB0"/>
<gene>
    <name evidence="1" type="ORF">AAF463_11550</name>
</gene>
<dbReference type="Pfam" id="PF02061">
    <property type="entry name" value="Lambda_CIII"/>
    <property type="match status" value="1"/>
</dbReference>
<keyword evidence="1" id="KW-0645">Protease</keyword>
<dbReference type="GO" id="GO:0008233">
    <property type="term" value="F:peptidase activity"/>
    <property type="evidence" value="ECO:0007669"/>
    <property type="project" value="UniProtKB-KW"/>
</dbReference>
<proteinExistence type="predicted"/>
<name>A0AAU7TRB0_9GAMM</name>
<organism evidence="1">
    <name type="scientific">Pantoea sp. BJ2</name>
    <dbReference type="NCBI Taxonomy" id="3141322"/>
    <lineage>
        <taxon>Bacteria</taxon>
        <taxon>Pseudomonadati</taxon>
        <taxon>Pseudomonadota</taxon>
        <taxon>Gammaproteobacteria</taxon>
        <taxon>Enterobacterales</taxon>
        <taxon>Erwiniaceae</taxon>
        <taxon>Pantoea</taxon>
    </lineage>
</organism>
<dbReference type="RefSeq" id="WP_152929127.1">
    <property type="nucleotide sequence ID" value="NZ_CP158292.1"/>
</dbReference>